<keyword evidence="2" id="KW-1185">Reference proteome</keyword>
<organism evidence="1 2">
    <name type="scientific">Actinomadura parmotrematis</name>
    <dbReference type="NCBI Taxonomy" id="2864039"/>
    <lineage>
        <taxon>Bacteria</taxon>
        <taxon>Bacillati</taxon>
        <taxon>Actinomycetota</taxon>
        <taxon>Actinomycetes</taxon>
        <taxon>Streptosporangiales</taxon>
        <taxon>Thermomonosporaceae</taxon>
        <taxon>Actinomadura</taxon>
    </lineage>
</organism>
<dbReference type="Proteomes" id="UP000774570">
    <property type="component" value="Unassembled WGS sequence"/>
</dbReference>
<name>A0ABS7G4U4_9ACTN</name>
<sequence length="56" mass="5864">MVTANRAGARPDCNARVSTNAVSNVPSTCPTSPTTTIRGVPYRRSAHATTVTNTTM</sequence>
<evidence type="ECO:0000313" key="2">
    <source>
        <dbReference type="Proteomes" id="UP000774570"/>
    </source>
</evidence>
<reference evidence="1 2" key="1">
    <citation type="submission" date="2021-07" db="EMBL/GenBank/DDBJ databases">
        <title>Actinomadura sp. PM05-2 isolated from lichen.</title>
        <authorList>
            <person name="Somphong A."/>
            <person name="Phongsopitanun W."/>
            <person name="Tanasupawat S."/>
            <person name="Peongsungnone V."/>
        </authorList>
    </citation>
    <scope>NUCLEOTIDE SEQUENCE [LARGE SCALE GENOMIC DNA]</scope>
    <source>
        <strain evidence="1 2">PM05-2</strain>
    </source>
</reference>
<accession>A0ABS7G4U4</accession>
<protein>
    <submittedName>
        <fullName evidence="1">Uncharacterized protein</fullName>
    </submittedName>
</protein>
<evidence type="ECO:0000313" key="1">
    <source>
        <dbReference type="EMBL" id="MBW8487708.1"/>
    </source>
</evidence>
<proteinExistence type="predicted"/>
<comment type="caution">
    <text evidence="1">The sequence shown here is derived from an EMBL/GenBank/DDBJ whole genome shotgun (WGS) entry which is preliminary data.</text>
</comment>
<dbReference type="EMBL" id="JAIBOA010000041">
    <property type="protein sequence ID" value="MBW8487708.1"/>
    <property type="molecule type" value="Genomic_DNA"/>
</dbReference>
<gene>
    <name evidence="1" type="ORF">K1Y72_35520</name>
</gene>